<dbReference type="RefSeq" id="WP_252621512.1">
    <property type="nucleotide sequence ID" value="NZ_CP099490.1"/>
</dbReference>
<evidence type="ECO:0000259" key="5">
    <source>
        <dbReference type="PROSITE" id="PS50110"/>
    </source>
</evidence>
<dbReference type="InterPro" id="IPR011006">
    <property type="entry name" value="CheY-like_superfamily"/>
</dbReference>
<accession>A0ABY4YJ59</accession>
<keyword evidence="1 3" id="KW-0597">Phosphoprotein</keyword>
<dbReference type="InterPro" id="IPR016032">
    <property type="entry name" value="Sig_transdc_resp-reg_C-effctor"/>
</dbReference>
<evidence type="ECO:0000313" key="6">
    <source>
        <dbReference type="EMBL" id="USQ76809.1"/>
    </source>
</evidence>
<dbReference type="PRINTS" id="PR00038">
    <property type="entry name" value="HTHLUXR"/>
</dbReference>
<keyword evidence="2" id="KW-0238">DNA-binding</keyword>
<dbReference type="InterPro" id="IPR058245">
    <property type="entry name" value="NreC/VraR/RcsB-like_REC"/>
</dbReference>
<dbReference type="Pfam" id="PF00072">
    <property type="entry name" value="Response_reg"/>
    <property type="match status" value="1"/>
</dbReference>
<dbReference type="Pfam" id="PF00196">
    <property type="entry name" value="GerE"/>
    <property type="match status" value="1"/>
</dbReference>
<organism evidence="6 7">
    <name type="scientific">Ornithinimicrobium cryptoxanthini</name>
    <dbReference type="NCBI Taxonomy" id="2934161"/>
    <lineage>
        <taxon>Bacteria</taxon>
        <taxon>Bacillati</taxon>
        <taxon>Actinomycetota</taxon>
        <taxon>Actinomycetes</taxon>
        <taxon>Micrococcales</taxon>
        <taxon>Ornithinimicrobiaceae</taxon>
        <taxon>Ornithinimicrobium</taxon>
    </lineage>
</organism>
<feature type="domain" description="HTH luxR-type" evidence="4">
    <location>
        <begin position="140"/>
        <end position="205"/>
    </location>
</feature>
<dbReference type="InterPro" id="IPR000792">
    <property type="entry name" value="Tscrpt_reg_LuxR_C"/>
</dbReference>
<evidence type="ECO:0000313" key="7">
    <source>
        <dbReference type="Proteomes" id="UP001056535"/>
    </source>
</evidence>
<evidence type="ECO:0000256" key="3">
    <source>
        <dbReference type="PROSITE-ProRule" id="PRU00169"/>
    </source>
</evidence>
<reference evidence="6" key="1">
    <citation type="submission" date="2022-06" db="EMBL/GenBank/DDBJ databases">
        <title>Ornithinimicrobium JY.X270.</title>
        <authorList>
            <person name="Huang Y."/>
        </authorList>
    </citation>
    <scope>NUCLEOTIDE SEQUENCE</scope>
    <source>
        <strain evidence="6">JY.X270</strain>
    </source>
</reference>
<dbReference type="SMART" id="SM00421">
    <property type="entry name" value="HTH_LUXR"/>
    <property type="match status" value="1"/>
</dbReference>
<dbReference type="CDD" id="cd06170">
    <property type="entry name" value="LuxR_C_like"/>
    <property type="match status" value="1"/>
</dbReference>
<gene>
    <name evidence="6" type="ORF">NF557_02440</name>
</gene>
<sequence length="210" mass="21761">MTRVLVVDDHPVVLRGLASLIASDDGLTLVGAAGSAGEALALVEEPDVAVLDLHLPDGDGIDLGRMLKSRWPRLRVLILTMNADSNSVVRSLGAGLDGYVLKDADPEELLSAIHSAATGSLVLGSGASEAVVRATASAPRTDLLSVLDAREMEILALLVDGLSTSQVASRLYLARKTILNRVSDIVGKLAVDNRAEAIALGKAAGLQPSE</sequence>
<dbReference type="SUPFAM" id="SSF52172">
    <property type="entry name" value="CheY-like"/>
    <property type="match status" value="1"/>
</dbReference>
<dbReference type="Gene3D" id="3.40.50.2300">
    <property type="match status" value="1"/>
</dbReference>
<protein>
    <submittedName>
        <fullName evidence="6">Response regulator transcription factor</fullName>
    </submittedName>
</protein>
<evidence type="ECO:0000256" key="1">
    <source>
        <dbReference type="ARBA" id="ARBA00022553"/>
    </source>
</evidence>
<evidence type="ECO:0000256" key="2">
    <source>
        <dbReference type="ARBA" id="ARBA00023125"/>
    </source>
</evidence>
<dbReference type="CDD" id="cd17535">
    <property type="entry name" value="REC_NarL-like"/>
    <property type="match status" value="1"/>
</dbReference>
<dbReference type="PANTHER" id="PTHR43214">
    <property type="entry name" value="TWO-COMPONENT RESPONSE REGULATOR"/>
    <property type="match status" value="1"/>
</dbReference>
<dbReference type="PROSITE" id="PS50110">
    <property type="entry name" value="RESPONSE_REGULATORY"/>
    <property type="match status" value="1"/>
</dbReference>
<name>A0ABY4YJ59_9MICO</name>
<proteinExistence type="predicted"/>
<dbReference type="InterPro" id="IPR001789">
    <property type="entry name" value="Sig_transdc_resp-reg_receiver"/>
</dbReference>
<dbReference type="Proteomes" id="UP001056535">
    <property type="component" value="Chromosome"/>
</dbReference>
<dbReference type="SMART" id="SM00448">
    <property type="entry name" value="REC"/>
    <property type="match status" value="1"/>
</dbReference>
<keyword evidence="7" id="KW-1185">Reference proteome</keyword>
<dbReference type="EMBL" id="CP099490">
    <property type="protein sequence ID" value="USQ76809.1"/>
    <property type="molecule type" value="Genomic_DNA"/>
</dbReference>
<dbReference type="SUPFAM" id="SSF46894">
    <property type="entry name" value="C-terminal effector domain of the bipartite response regulators"/>
    <property type="match status" value="1"/>
</dbReference>
<dbReference type="InterPro" id="IPR039420">
    <property type="entry name" value="WalR-like"/>
</dbReference>
<feature type="modified residue" description="4-aspartylphosphate" evidence="3">
    <location>
        <position position="52"/>
    </location>
</feature>
<evidence type="ECO:0000259" key="4">
    <source>
        <dbReference type="PROSITE" id="PS50043"/>
    </source>
</evidence>
<dbReference type="PANTHER" id="PTHR43214:SF43">
    <property type="entry name" value="TWO-COMPONENT RESPONSE REGULATOR"/>
    <property type="match status" value="1"/>
</dbReference>
<dbReference type="PROSITE" id="PS50043">
    <property type="entry name" value="HTH_LUXR_2"/>
    <property type="match status" value="1"/>
</dbReference>
<feature type="domain" description="Response regulatory" evidence="5">
    <location>
        <begin position="3"/>
        <end position="117"/>
    </location>
</feature>